<evidence type="ECO:0000256" key="2">
    <source>
        <dbReference type="ARBA" id="ARBA00022692"/>
    </source>
</evidence>
<feature type="transmembrane region" description="Helical" evidence="8">
    <location>
        <begin position="134"/>
        <end position="154"/>
    </location>
</feature>
<comment type="subcellular location">
    <subcellularLocation>
        <location evidence="1">Membrane</location>
        <topology evidence="1">Multi-pass membrane protein</topology>
    </subcellularLocation>
</comment>
<dbReference type="PANTHER" id="PTHR45695:SF15">
    <property type="entry name" value="OPSIN RH2"/>
    <property type="match status" value="1"/>
</dbReference>
<feature type="non-terminal residue" evidence="10">
    <location>
        <position position="1"/>
    </location>
</feature>
<feature type="transmembrane region" description="Helical" evidence="8">
    <location>
        <begin position="238"/>
        <end position="261"/>
    </location>
</feature>
<evidence type="ECO:0000259" key="9">
    <source>
        <dbReference type="PROSITE" id="PS50262"/>
    </source>
</evidence>
<dbReference type="PRINTS" id="PR00237">
    <property type="entry name" value="GPCRRHODOPSN"/>
</dbReference>
<dbReference type="SUPFAM" id="SSF81321">
    <property type="entry name" value="Family A G protein-coupled receptor-like"/>
    <property type="match status" value="2"/>
</dbReference>
<reference evidence="10 11" key="1">
    <citation type="submission" date="2022-05" db="EMBL/GenBank/DDBJ databases">
        <authorList>
            <consortium name="Genoscope - CEA"/>
            <person name="William W."/>
        </authorList>
    </citation>
    <scope>NUCLEOTIDE SEQUENCE [LARGE SCALE GENOMIC DNA]</scope>
</reference>
<feature type="transmembrane region" description="Helical" evidence="8">
    <location>
        <begin position="424"/>
        <end position="448"/>
    </location>
</feature>
<dbReference type="CDD" id="cd00637">
    <property type="entry name" value="7tm_classA_rhodopsin-like"/>
    <property type="match status" value="1"/>
</dbReference>
<dbReference type="AlphaFoldDB" id="A0AAU9VS52"/>
<keyword evidence="2 8" id="KW-0812">Transmembrane</keyword>
<dbReference type="Proteomes" id="UP001159428">
    <property type="component" value="Unassembled WGS sequence"/>
</dbReference>
<evidence type="ECO:0000256" key="7">
    <source>
        <dbReference type="ARBA" id="ARBA00023224"/>
    </source>
</evidence>
<keyword evidence="4" id="KW-0297">G-protein coupled receptor</keyword>
<evidence type="ECO:0000256" key="8">
    <source>
        <dbReference type="SAM" id="Phobius"/>
    </source>
</evidence>
<feature type="transmembrane region" description="Helical" evidence="8">
    <location>
        <begin position="364"/>
        <end position="384"/>
    </location>
</feature>
<keyword evidence="6" id="KW-0675">Receptor</keyword>
<gene>
    <name evidence="10" type="ORF">PMEA_00010759</name>
</gene>
<name>A0AAU9VS52_9CNID</name>
<evidence type="ECO:0000313" key="10">
    <source>
        <dbReference type="EMBL" id="CAH3034486.1"/>
    </source>
</evidence>
<feature type="transmembrane region" description="Helical" evidence="8">
    <location>
        <begin position="16"/>
        <end position="43"/>
    </location>
</feature>
<keyword evidence="7" id="KW-0807">Transducer</keyword>
<dbReference type="Pfam" id="PF00001">
    <property type="entry name" value="7tm_1"/>
    <property type="match status" value="2"/>
</dbReference>
<organism evidence="10 11">
    <name type="scientific">Pocillopora meandrina</name>
    <dbReference type="NCBI Taxonomy" id="46732"/>
    <lineage>
        <taxon>Eukaryota</taxon>
        <taxon>Metazoa</taxon>
        <taxon>Cnidaria</taxon>
        <taxon>Anthozoa</taxon>
        <taxon>Hexacorallia</taxon>
        <taxon>Scleractinia</taxon>
        <taxon>Astrocoeniina</taxon>
        <taxon>Pocilloporidae</taxon>
        <taxon>Pocillopora</taxon>
    </lineage>
</organism>
<comment type="caution">
    <text evidence="10">The sequence shown here is derived from an EMBL/GenBank/DDBJ whole genome shotgun (WGS) entry which is preliminary data.</text>
</comment>
<dbReference type="InterPro" id="IPR017452">
    <property type="entry name" value="GPCR_Rhodpsn_7TM"/>
</dbReference>
<dbReference type="InterPro" id="IPR000276">
    <property type="entry name" value="GPCR_Rhodpsn"/>
</dbReference>
<feature type="domain" description="G-protein coupled receptors family 1 profile" evidence="9">
    <location>
        <begin position="34"/>
        <end position="297"/>
    </location>
</feature>
<dbReference type="EMBL" id="CALNXJ010000002">
    <property type="protein sequence ID" value="CAH3034486.1"/>
    <property type="molecule type" value="Genomic_DNA"/>
</dbReference>
<feature type="transmembrane region" description="Helical" evidence="8">
    <location>
        <begin position="469"/>
        <end position="489"/>
    </location>
</feature>
<feature type="domain" description="G-protein coupled receptors family 1 profile" evidence="9">
    <location>
        <begin position="320"/>
        <end position="528"/>
    </location>
</feature>
<protein>
    <recommendedName>
        <fullName evidence="9">G-protein coupled receptors family 1 profile domain-containing protein</fullName>
    </recommendedName>
</protein>
<sequence>GSTFLLIRSYDEARNLFALFLTINLFLILFALIVNASICYIMIRGKRYKRNRSNLFITHLSVMELIYRFLIFPLLVYLAVPSSGIQSFHCKVASFFSSTSASAIFVSLVAIAADRYHNILHPLENLKSKRKPTLLLSAVWVYSAVVSIPVVVSARAVPVLEIPEAREMTCDNCAHEKLCDIPQNSLGRSSTTFYFLLAFFIPLAVIFWLYTKVAIFLYRRGKNGMMHKVKARSKSKAVRMLTITVIGYVLSLGPYVVVAMLRSYGIFNETPFGIMFLINGLVDFAYHTSSLGNPLIYSYYNGNFRNEIVRLSSGIQSFQCKVVSFFSHVSASAIFISLVAIAADRYQNIVHPLANLKSNRKPSLLLIVVWVYATVVSIPTVFSVKAVPASEIPEAKGMTCDADCAGKKLCEIPQNSLGRFSTTLYFLLAFVIQLVVIFIFYNKIAIFLHNRGKNGMMHKVAVRSTSKAIRMLIITVLGYMISLGPRVVVAVLRSYGIFNGTSFAAMFLFHALVDFASYSSSMGNPLIYSYYNGDFRKEIVRVCRRKKKKKLPHMQ</sequence>
<dbReference type="GO" id="GO:0004930">
    <property type="term" value="F:G protein-coupled receptor activity"/>
    <property type="evidence" value="ECO:0007669"/>
    <property type="project" value="UniProtKB-KW"/>
</dbReference>
<accession>A0AAU9VS52</accession>
<evidence type="ECO:0000256" key="1">
    <source>
        <dbReference type="ARBA" id="ARBA00004141"/>
    </source>
</evidence>
<feature type="transmembrane region" description="Helical" evidence="8">
    <location>
        <begin position="322"/>
        <end position="343"/>
    </location>
</feature>
<evidence type="ECO:0000256" key="4">
    <source>
        <dbReference type="ARBA" id="ARBA00023040"/>
    </source>
</evidence>
<keyword evidence="5 8" id="KW-0472">Membrane</keyword>
<dbReference type="PANTHER" id="PTHR45695">
    <property type="entry name" value="LEUCOKININ RECEPTOR-RELATED"/>
    <property type="match status" value="1"/>
</dbReference>
<dbReference type="PROSITE" id="PS50262">
    <property type="entry name" value="G_PROTEIN_RECEP_F1_2"/>
    <property type="match status" value="2"/>
</dbReference>
<dbReference type="GO" id="GO:0005886">
    <property type="term" value="C:plasma membrane"/>
    <property type="evidence" value="ECO:0007669"/>
    <property type="project" value="TreeGrafter"/>
</dbReference>
<evidence type="ECO:0000313" key="11">
    <source>
        <dbReference type="Proteomes" id="UP001159428"/>
    </source>
</evidence>
<proteinExistence type="predicted"/>
<feature type="transmembrane region" description="Helical" evidence="8">
    <location>
        <begin position="92"/>
        <end position="113"/>
    </location>
</feature>
<dbReference type="Gene3D" id="1.20.1070.10">
    <property type="entry name" value="Rhodopsin 7-helix transmembrane proteins"/>
    <property type="match status" value="2"/>
</dbReference>
<feature type="transmembrane region" description="Helical" evidence="8">
    <location>
        <begin position="193"/>
        <end position="218"/>
    </location>
</feature>
<keyword evidence="3 8" id="KW-1133">Transmembrane helix</keyword>
<keyword evidence="11" id="KW-1185">Reference proteome</keyword>
<feature type="transmembrane region" description="Helical" evidence="8">
    <location>
        <begin position="55"/>
        <end position="80"/>
    </location>
</feature>
<evidence type="ECO:0000256" key="5">
    <source>
        <dbReference type="ARBA" id="ARBA00023136"/>
    </source>
</evidence>
<evidence type="ECO:0000256" key="6">
    <source>
        <dbReference type="ARBA" id="ARBA00023170"/>
    </source>
</evidence>
<evidence type="ECO:0000256" key="3">
    <source>
        <dbReference type="ARBA" id="ARBA00022989"/>
    </source>
</evidence>